<dbReference type="InterPro" id="IPR050765">
    <property type="entry name" value="Riboflavin_Biosynth_HTPR"/>
</dbReference>
<protein>
    <submittedName>
        <fullName evidence="2">Dihydrofolate reductase</fullName>
    </submittedName>
</protein>
<dbReference type="GO" id="GO:0009231">
    <property type="term" value="P:riboflavin biosynthetic process"/>
    <property type="evidence" value="ECO:0007669"/>
    <property type="project" value="InterPro"/>
</dbReference>
<organism evidence="2">
    <name type="scientific">Caldilineaceae bacterium SB0675_bin_29</name>
    <dbReference type="NCBI Taxonomy" id="2605266"/>
    <lineage>
        <taxon>Bacteria</taxon>
        <taxon>Bacillati</taxon>
        <taxon>Chloroflexota</taxon>
        <taxon>Caldilineae</taxon>
        <taxon>Caldilineales</taxon>
        <taxon>Caldilineaceae</taxon>
    </lineage>
</organism>
<evidence type="ECO:0000313" key="2">
    <source>
        <dbReference type="EMBL" id="MYH60810.1"/>
    </source>
</evidence>
<proteinExistence type="predicted"/>
<dbReference type="PANTHER" id="PTHR38011">
    <property type="entry name" value="DIHYDROFOLATE REDUCTASE FAMILY PROTEIN (AFU_ORTHOLOGUE AFUA_8G06820)"/>
    <property type="match status" value="1"/>
</dbReference>
<evidence type="ECO:0000259" key="1">
    <source>
        <dbReference type="Pfam" id="PF01872"/>
    </source>
</evidence>
<dbReference type="GO" id="GO:0008703">
    <property type="term" value="F:5-amino-6-(5-phosphoribosylamino)uracil reductase activity"/>
    <property type="evidence" value="ECO:0007669"/>
    <property type="project" value="InterPro"/>
</dbReference>
<dbReference type="EMBL" id="VYDA01000120">
    <property type="protein sequence ID" value="MYH60810.1"/>
    <property type="molecule type" value="Genomic_DNA"/>
</dbReference>
<dbReference type="PANTHER" id="PTHR38011:SF11">
    <property type="entry name" value="2,5-DIAMINO-6-RIBOSYLAMINO-4(3H)-PYRIMIDINONE 5'-PHOSPHATE REDUCTASE"/>
    <property type="match status" value="1"/>
</dbReference>
<dbReference type="SUPFAM" id="SSF53597">
    <property type="entry name" value="Dihydrofolate reductase-like"/>
    <property type="match status" value="1"/>
</dbReference>
<gene>
    <name evidence="2" type="ORF">F4148_03275</name>
</gene>
<dbReference type="InterPro" id="IPR002734">
    <property type="entry name" value="RibDG_C"/>
</dbReference>
<reference evidence="2" key="1">
    <citation type="submission" date="2019-09" db="EMBL/GenBank/DDBJ databases">
        <title>Characterisation of the sponge microbiome using genome-centric metagenomics.</title>
        <authorList>
            <person name="Engelberts J.P."/>
            <person name="Robbins S.J."/>
            <person name="De Goeij J.M."/>
            <person name="Aranda M."/>
            <person name="Bell S.C."/>
            <person name="Webster N.S."/>
        </authorList>
    </citation>
    <scope>NUCLEOTIDE SEQUENCE</scope>
    <source>
        <strain evidence="2">SB0675_bin_29</strain>
    </source>
</reference>
<comment type="caution">
    <text evidence="2">The sequence shown here is derived from an EMBL/GenBank/DDBJ whole genome shotgun (WGS) entry which is preliminary data.</text>
</comment>
<sequence length="178" mass="19853">MRRVRYNCAMSLDGFIADANHGFDWIMIDPEIDFEELSSQFDTYLIGRKTFEVVGGAEAQRPGDRHYVFSNSLKQSEHKDVSIIGEDWLEVVRALRTESGKDIWLFGGGRLFGSLCNEGLVDTVEVSVIPILLGGGVPLVTGLSRQVNLILKEQKVYEKTGTALLSYEVDRASFTSDD</sequence>
<accession>A0A6B1FX59</accession>
<dbReference type="Pfam" id="PF01872">
    <property type="entry name" value="RibD_C"/>
    <property type="match status" value="1"/>
</dbReference>
<dbReference type="AlphaFoldDB" id="A0A6B1FX59"/>
<dbReference type="InterPro" id="IPR024072">
    <property type="entry name" value="DHFR-like_dom_sf"/>
</dbReference>
<name>A0A6B1FX59_9CHLR</name>
<dbReference type="Gene3D" id="3.40.430.10">
    <property type="entry name" value="Dihydrofolate Reductase, subunit A"/>
    <property type="match status" value="1"/>
</dbReference>
<feature type="domain" description="Bacterial bifunctional deaminase-reductase C-terminal" evidence="1">
    <location>
        <begin position="4"/>
        <end position="156"/>
    </location>
</feature>